<gene>
    <name evidence="3" type="ORF">FF125_10395</name>
</gene>
<dbReference type="EMBL" id="CP040749">
    <property type="protein sequence ID" value="QCX38822.1"/>
    <property type="molecule type" value="Genomic_DNA"/>
</dbReference>
<dbReference type="Pfam" id="PF13439">
    <property type="entry name" value="Glyco_transf_4"/>
    <property type="match status" value="1"/>
</dbReference>
<protein>
    <submittedName>
        <fullName evidence="3">Glycosyltransferase family 4 protein</fullName>
    </submittedName>
</protein>
<accession>A0A5B7TVZ5</accession>
<dbReference type="CDD" id="cd03801">
    <property type="entry name" value="GT4_PimA-like"/>
    <property type="match status" value="1"/>
</dbReference>
<dbReference type="PANTHER" id="PTHR45947">
    <property type="entry name" value="SULFOQUINOVOSYL TRANSFERASE SQD2"/>
    <property type="match status" value="1"/>
</dbReference>
<keyword evidence="4" id="KW-1185">Reference proteome</keyword>
<dbReference type="OrthoDB" id="9790710at2"/>
<dbReference type="Proteomes" id="UP000306229">
    <property type="component" value="Chromosome"/>
</dbReference>
<dbReference type="Gene3D" id="3.40.50.2000">
    <property type="entry name" value="Glycogen Phosphorylase B"/>
    <property type="match status" value="2"/>
</dbReference>
<feature type="domain" description="Glycosyltransferase subfamily 4-like N-terminal" evidence="2">
    <location>
        <begin position="23"/>
        <end position="182"/>
    </location>
</feature>
<dbReference type="AlphaFoldDB" id="A0A5B7TVZ5"/>
<evidence type="ECO:0000313" key="4">
    <source>
        <dbReference type="Proteomes" id="UP000306229"/>
    </source>
</evidence>
<dbReference type="Pfam" id="PF00534">
    <property type="entry name" value="Glycos_transf_1"/>
    <property type="match status" value="1"/>
</dbReference>
<dbReference type="KEGG" id="fbe:FF125_10395"/>
<evidence type="ECO:0000313" key="3">
    <source>
        <dbReference type="EMBL" id="QCX38822.1"/>
    </source>
</evidence>
<keyword evidence="3" id="KW-0808">Transferase</keyword>
<dbReference type="SUPFAM" id="SSF53756">
    <property type="entry name" value="UDP-Glycosyltransferase/glycogen phosphorylase"/>
    <property type="match status" value="1"/>
</dbReference>
<evidence type="ECO:0000259" key="2">
    <source>
        <dbReference type="Pfam" id="PF13439"/>
    </source>
</evidence>
<organism evidence="3 4">
    <name type="scientific">Aureibaculum algae</name>
    <dbReference type="NCBI Taxonomy" id="2584122"/>
    <lineage>
        <taxon>Bacteria</taxon>
        <taxon>Pseudomonadati</taxon>
        <taxon>Bacteroidota</taxon>
        <taxon>Flavobacteriia</taxon>
        <taxon>Flavobacteriales</taxon>
        <taxon>Flavobacteriaceae</taxon>
        <taxon>Aureibaculum</taxon>
    </lineage>
</organism>
<dbReference type="InterPro" id="IPR028098">
    <property type="entry name" value="Glyco_trans_4-like_N"/>
</dbReference>
<dbReference type="RefSeq" id="WP_138949706.1">
    <property type="nucleotide sequence ID" value="NZ_CP040749.1"/>
</dbReference>
<feature type="domain" description="Glycosyl transferase family 1" evidence="1">
    <location>
        <begin position="189"/>
        <end position="353"/>
    </location>
</feature>
<dbReference type="InterPro" id="IPR050194">
    <property type="entry name" value="Glycosyltransferase_grp1"/>
</dbReference>
<evidence type="ECO:0000259" key="1">
    <source>
        <dbReference type="Pfam" id="PF00534"/>
    </source>
</evidence>
<name>A0A5B7TVZ5_9FLAO</name>
<dbReference type="InterPro" id="IPR001296">
    <property type="entry name" value="Glyco_trans_1"/>
</dbReference>
<dbReference type="GO" id="GO:0016757">
    <property type="term" value="F:glycosyltransferase activity"/>
    <property type="evidence" value="ECO:0007669"/>
    <property type="project" value="InterPro"/>
</dbReference>
<reference evidence="3 4" key="1">
    <citation type="submission" date="2019-05" db="EMBL/GenBank/DDBJ databases">
        <title>Algicella ahnfeltiae gen. nov., sp. nov., a novel marine bacterium of the family Flavobacteriaceae isolated from a red alga.</title>
        <authorList>
            <person name="Nedashkovskaya O.I."/>
            <person name="Kukhlevskiy A.D."/>
            <person name="Kim S.-G."/>
            <person name="Zhukova N.V."/>
            <person name="Mikhailov V.V."/>
        </authorList>
    </citation>
    <scope>NUCLEOTIDE SEQUENCE [LARGE SCALE GENOMIC DNA]</scope>
    <source>
        <strain evidence="3 4">10Alg115</strain>
    </source>
</reference>
<proteinExistence type="predicted"/>
<sequence>MPKAKIIIPFSKFHPATGGGPINSLLGHTKELVRSGYDVKIITTNNNIKESVQVLNNKWIEKEFGKIIYLSGFFKVIKHIRLVYREAKRSDIIHFNSVFSPYCFLPYLTLKFFNLKIKTVWSVRGELNENALNFKSWKKKPVFFVLKKIMKRDSIIYHATSEKEKSEIQYVMGNQNIVLIPNLFYLNEKNEIKQENQLLFIGRIHPIKSIENIIEAIHLSKWFREKNFKLIIAGEYEKRYTNYFNNLKSLINQYELSDLVEFAGSIQGEAKQKLYAQTYFTLLVSKTENFGNVVLESLAQGTPVIASKGTPWRDLNKNKAGFHIDNDPEIIAQTIDSILCMSQNSYTEYRTNAFRFSKKFDIKTKFGEWNKVYKQ</sequence>
<dbReference type="PANTHER" id="PTHR45947:SF3">
    <property type="entry name" value="SULFOQUINOVOSYL TRANSFERASE SQD2"/>
    <property type="match status" value="1"/>
</dbReference>